<dbReference type="GO" id="GO:0008360">
    <property type="term" value="P:regulation of cell shape"/>
    <property type="evidence" value="ECO:0007669"/>
    <property type="project" value="UniProtKB-KW"/>
</dbReference>
<keyword evidence="6 8" id="KW-1133">Transmembrane helix</keyword>
<evidence type="ECO:0000256" key="2">
    <source>
        <dbReference type="ARBA" id="ARBA00007776"/>
    </source>
</evidence>
<dbReference type="AlphaFoldDB" id="A0A9D0ZNA4"/>
<evidence type="ECO:0000256" key="8">
    <source>
        <dbReference type="SAM" id="Phobius"/>
    </source>
</evidence>
<dbReference type="InterPro" id="IPR007227">
    <property type="entry name" value="Cell_shape_determining_MreD"/>
</dbReference>
<dbReference type="GO" id="GO:0005886">
    <property type="term" value="C:plasma membrane"/>
    <property type="evidence" value="ECO:0007669"/>
    <property type="project" value="UniProtKB-SubCell"/>
</dbReference>
<feature type="transmembrane region" description="Helical" evidence="8">
    <location>
        <begin position="75"/>
        <end position="92"/>
    </location>
</feature>
<accession>A0A9D0ZNA4</accession>
<feature type="transmembrane region" description="Helical" evidence="8">
    <location>
        <begin position="29"/>
        <end position="46"/>
    </location>
</feature>
<proteinExistence type="inferred from homology"/>
<sequence>MRRRIMPTVLTLLALMLDTSVIPFLIGGPYVVSLTFISVLVTGIHLDRMHGMLYGLIGGLLMDILVSYPLGFNTFIFVGLGFLAGLIAYEPLEVRVRKAPSKVYLRRGLTLLGMALVRELAIFGYQYFNTALIEGIYFVNILIRTLLTAGLGLLLGPLEARIVLGKGVRYQRTSAKREVKSF</sequence>
<dbReference type="EMBL" id="DVFZ01000055">
    <property type="protein sequence ID" value="HIQ82591.1"/>
    <property type="molecule type" value="Genomic_DNA"/>
</dbReference>
<dbReference type="Proteomes" id="UP000824260">
    <property type="component" value="Unassembled WGS sequence"/>
</dbReference>
<evidence type="ECO:0000256" key="1">
    <source>
        <dbReference type="ARBA" id="ARBA00004651"/>
    </source>
</evidence>
<comment type="caution">
    <text evidence="9">The sequence shown here is derived from an EMBL/GenBank/DDBJ whole genome shotgun (WGS) entry which is preliminary data.</text>
</comment>
<reference evidence="9" key="2">
    <citation type="journal article" date="2021" name="PeerJ">
        <title>Extensive microbial diversity within the chicken gut microbiome revealed by metagenomics and culture.</title>
        <authorList>
            <person name="Gilroy R."/>
            <person name="Ravi A."/>
            <person name="Getino M."/>
            <person name="Pursley I."/>
            <person name="Horton D.L."/>
            <person name="Alikhan N.F."/>
            <person name="Baker D."/>
            <person name="Gharbi K."/>
            <person name="Hall N."/>
            <person name="Watson M."/>
            <person name="Adriaenssens E.M."/>
            <person name="Foster-Nyarko E."/>
            <person name="Jarju S."/>
            <person name="Secka A."/>
            <person name="Antonio M."/>
            <person name="Oren A."/>
            <person name="Chaudhuri R.R."/>
            <person name="La Ragione R."/>
            <person name="Hildebrand F."/>
            <person name="Pallen M.J."/>
        </authorList>
    </citation>
    <scope>NUCLEOTIDE SEQUENCE</scope>
    <source>
        <strain evidence="9">ChiSjej6B24-2974</strain>
    </source>
</reference>
<evidence type="ECO:0000256" key="5">
    <source>
        <dbReference type="ARBA" id="ARBA00022960"/>
    </source>
</evidence>
<reference evidence="9" key="1">
    <citation type="submission" date="2020-10" db="EMBL/GenBank/DDBJ databases">
        <authorList>
            <person name="Gilroy R."/>
        </authorList>
    </citation>
    <scope>NUCLEOTIDE SEQUENCE</scope>
    <source>
        <strain evidence="9">ChiSjej6B24-2974</strain>
    </source>
</reference>
<feature type="transmembrane region" description="Helical" evidence="8">
    <location>
        <begin position="104"/>
        <end position="125"/>
    </location>
</feature>
<evidence type="ECO:0000256" key="3">
    <source>
        <dbReference type="ARBA" id="ARBA00022475"/>
    </source>
</evidence>
<gene>
    <name evidence="9" type="ORF">IAA52_05755</name>
</gene>
<organism evidence="9 10">
    <name type="scientific">Candidatus Pullichristensenella stercorigallinarum</name>
    <dbReference type="NCBI Taxonomy" id="2840909"/>
    <lineage>
        <taxon>Bacteria</taxon>
        <taxon>Bacillati</taxon>
        <taxon>Bacillota</taxon>
        <taxon>Clostridia</taxon>
        <taxon>Candidatus Pullichristensenella</taxon>
    </lineage>
</organism>
<evidence type="ECO:0008006" key="11">
    <source>
        <dbReference type="Google" id="ProtNLM"/>
    </source>
</evidence>
<keyword evidence="3" id="KW-1003">Cell membrane</keyword>
<evidence type="ECO:0000313" key="10">
    <source>
        <dbReference type="Proteomes" id="UP000824260"/>
    </source>
</evidence>
<protein>
    <recommendedName>
        <fullName evidence="11">Rod shape-determining protein MreD</fullName>
    </recommendedName>
</protein>
<evidence type="ECO:0000256" key="6">
    <source>
        <dbReference type="ARBA" id="ARBA00022989"/>
    </source>
</evidence>
<comment type="subcellular location">
    <subcellularLocation>
        <location evidence="1">Cell membrane</location>
        <topology evidence="1">Multi-pass membrane protein</topology>
    </subcellularLocation>
</comment>
<evidence type="ECO:0000256" key="7">
    <source>
        <dbReference type="ARBA" id="ARBA00023136"/>
    </source>
</evidence>
<comment type="similarity">
    <text evidence="2">Belongs to the MreD family.</text>
</comment>
<evidence type="ECO:0000256" key="4">
    <source>
        <dbReference type="ARBA" id="ARBA00022692"/>
    </source>
</evidence>
<dbReference type="Gene3D" id="1.10.1760.20">
    <property type="match status" value="1"/>
</dbReference>
<evidence type="ECO:0000313" key="9">
    <source>
        <dbReference type="EMBL" id="HIQ82591.1"/>
    </source>
</evidence>
<name>A0A9D0ZNA4_9FIRM</name>
<keyword evidence="7 8" id="KW-0472">Membrane</keyword>
<keyword evidence="4 8" id="KW-0812">Transmembrane</keyword>
<feature type="transmembrane region" description="Helical" evidence="8">
    <location>
        <begin position="137"/>
        <end position="156"/>
    </location>
</feature>
<dbReference type="Pfam" id="PF04093">
    <property type="entry name" value="MreD"/>
    <property type="match status" value="1"/>
</dbReference>
<keyword evidence="5" id="KW-0133">Cell shape</keyword>